<dbReference type="Proteomes" id="UP000287239">
    <property type="component" value="Unassembled WGS sequence"/>
</dbReference>
<feature type="compositionally biased region" description="Polar residues" evidence="1">
    <location>
        <begin position="209"/>
        <end position="222"/>
    </location>
</feature>
<dbReference type="AlphaFoldDB" id="A0A429ZUN7"/>
<dbReference type="RefSeq" id="WP_126778155.1">
    <property type="nucleotide sequence ID" value="NZ_CP177121.1"/>
</dbReference>
<keyword evidence="2" id="KW-0732">Signal</keyword>
<feature type="region of interest" description="Disordered" evidence="1">
    <location>
        <begin position="209"/>
        <end position="235"/>
    </location>
</feature>
<dbReference type="PROSITE" id="PS51257">
    <property type="entry name" value="PROKAR_LIPOPROTEIN"/>
    <property type="match status" value="1"/>
</dbReference>
<accession>A0A429ZUN7</accession>
<name>A0A429ZUN7_9ENTE</name>
<evidence type="ECO:0008006" key="5">
    <source>
        <dbReference type="Google" id="ProtNLM"/>
    </source>
</evidence>
<evidence type="ECO:0000313" key="4">
    <source>
        <dbReference type="Proteomes" id="UP000287239"/>
    </source>
</evidence>
<gene>
    <name evidence="3" type="ORF">CBF35_01705</name>
</gene>
<sequence length="303" mass="34275">MKKKYLILISLIATSACTRTTGSQVTTAPLKTSTATSQSATTLTSETLTESLDESFPYQVNLEDFAQDITLDNGTKQTTYYLTFTTSQKNEHHQIVINTKDLNDEGHGIYLYSNDDQLFHPIRITTIPTKKLNLISDNGQLRQVNVNTAVTVMATDESDSSEFIGDTYYLFYNDLNKISLATRDFTNRSQSLNNDDVKMVEYLQASLTNSSESNYEQPANHLQSNDDIQSNNSSESKKSYFDVIYTAWRQQKDYRDSIEDPEIKQSLQTAHSAAIMEATRLELTYPEDIDLIQESLQKVLAND</sequence>
<evidence type="ECO:0000256" key="1">
    <source>
        <dbReference type="SAM" id="MobiDB-lite"/>
    </source>
</evidence>
<feature type="chain" id="PRO_5039450526" description="Lipoprotein" evidence="2">
    <location>
        <begin position="19"/>
        <end position="303"/>
    </location>
</feature>
<evidence type="ECO:0000313" key="3">
    <source>
        <dbReference type="EMBL" id="RST97409.1"/>
    </source>
</evidence>
<keyword evidence="4" id="KW-1185">Reference proteome</keyword>
<protein>
    <recommendedName>
        <fullName evidence="5">Lipoprotein</fullName>
    </recommendedName>
</protein>
<evidence type="ECO:0000256" key="2">
    <source>
        <dbReference type="SAM" id="SignalP"/>
    </source>
</evidence>
<reference evidence="3 4" key="1">
    <citation type="submission" date="2017-05" db="EMBL/GenBank/DDBJ databases">
        <title>Vagococcus spp. assemblies.</title>
        <authorList>
            <person name="Gulvik C.A."/>
        </authorList>
    </citation>
    <scope>NUCLEOTIDE SEQUENCE [LARGE SCALE GENOMIC DNA]</scope>
    <source>
        <strain evidence="3 4">NCFB 2777</strain>
    </source>
</reference>
<feature type="signal peptide" evidence="2">
    <location>
        <begin position="1"/>
        <end position="18"/>
    </location>
</feature>
<dbReference type="EMBL" id="NGJU01000002">
    <property type="protein sequence ID" value="RST97409.1"/>
    <property type="molecule type" value="Genomic_DNA"/>
</dbReference>
<organism evidence="3 4">
    <name type="scientific">Vagococcus salmoninarum</name>
    <dbReference type="NCBI Taxonomy" id="2739"/>
    <lineage>
        <taxon>Bacteria</taxon>
        <taxon>Bacillati</taxon>
        <taxon>Bacillota</taxon>
        <taxon>Bacilli</taxon>
        <taxon>Lactobacillales</taxon>
        <taxon>Enterococcaceae</taxon>
        <taxon>Vagococcus</taxon>
    </lineage>
</organism>
<feature type="compositionally biased region" description="Low complexity" evidence="1">
    <location>
        <begin position="223"/>
        <end position="234"/>
    </location>
</feature>
<comment type="caution">
    <text evidence="3">The sequence shown here is derived from an EMBL/GenBank/DDBJ whole genome shotgun (WGS) entry which is preliminary data.</text>
</comment>
<dbReference type="GeneID" id="98567070"/>
<proteinExistence type="predicted"/>
<dbReference type="OrthoDB" id="2185366at2"/>